<dbReference type="AlphaFoldDB" id="A0A0M8MK27"/>
<evidence type="ECO:0000256" key="1">
    <source>
        <dbReference type="SAM" id="SignalP"/>
    </source>
</evidence>
<dbReference type="RefSeq" id="WP_054409528.1">
    <property type="nucleotide sequence ID" value="NZ_FOYA01000002.1"/>
</dbReference>
<proteinExistence type="predicted"/>
<evidence type="ECO:0000313" key="2">
    <source>
        <dbReference type="EMBL" id="KOS07811.1"/>
    </source>
</evidence>
<evidence type="ECO:0008006" key="4">
    <source>
        <dbReference type="Google" id="ProtNLM"/>
    </source>
</evidence>
<dbReference type="PATRIC" id="fig|1202724.3.peg.3831"/>
<dbReference type="Proteomes" id="UP000037755">
    <property type="component" value="Unassembled WGS sequence"/>
</dbReference>
<gene>
    <name evidence="2" type="ORF">AM493_18445</name>
</gene>
<keyword evidence="3" id="KW-1185">Reference proteome</keyword>
<evidence type="ECO:0000313" key="3">
    <source>
        <dbReference type="Proteomes" id="UP000037755"/>
    </source>
</evidence>
<feature type="signal peptide" evidence="1">
    <location>
        <begin position="1"/>
        <end position="21"/>
    </location>
</feature>
<dbReference type="PROSITE" id="PS51257">
    <property type="entry name" value="PROKAR_LIPOPROTEIN"/>
    <property type="match status" value="1"/>
</dbReference>
<dbReference type="EMBL" id="LIYD01000005">
    <property type="protein sequence ID" value="KOS07811.1"/>
    <property type="molecule type" value="Genomic_DNA"/>
</dbReference>
<keyword evidence="1" id="KW-0732">Signal</keyword>
<sequence>MIRIIYTLLAVLLLVSCGSDNKNPKAADLAGNWKMVEMKDPDITIDFVKNELRANEGAKNAKQKMENMGNKVPDALVGTTISIKDSTLITAIKGVKGQPSTFRLEEKDGKTYMVIMPFDIQRAQVFIEGGKLHLKDESVNAETIMVKQD</sequence>
<dbReference type="STRING" id="1202724.AM493_18445"/>
<comment type="caution">
    <text evidence="2">The sequence shown here is derived from an EMBL/GenBank/DDBJ whole genome shotgun (WGS) entry which is preliminary data.</text>
</comment>
<reference evidence="2 3" key="1">
    <citation type="submission" date="2015-08" db="EMBL/GenBank/DDBJ databases">
        <title>Whole genome sequence of Flavobacterium akiainvivens IK-1T, from decaying Wikstroemia oahuensis, an endemic Hawaiian shrub.</title>
        <authorList>
            <person name="Wan X."/>
            <person name="Hou S."/>
            <person name="Saito J."/>
            <person name="Donachie S."/>
        </authorList>
    </citation>
    <scope>NUCLEOTIDE SEQUENCE [LARGE SCALE GENOMIC DNA]</scope>
    <source>
        <strain evidence="2 3">IK-1</strain>
    </source>
</reference>
<organism evidence="2 3">
    <name type="scientific">Flavobacterium akiainvivens</name>
    <dbReference type="NCBI Taxonomy" id="1202724"/>
    <lineage>
        <taxon>Bacteria</taxon>
        <taxon>Pseudomonadati</taxon>
        <taxon>Bacteroidota</taxon>
        <taxon>Flavobacteriia</taxon>
        <taxon>Flavobacteriales</taxon>
        <taxon>Flavobacteriaceae</taxon>
        <taxon>Flavobacterium</taxon>
    </lineage>
</organism>
<accession>A0A0M8MK27</accession>
<name>A0A0M8MK27_9FLAO</name>
<feature type="chain" id="PRO_5005818493" description="Lipocalin-like domain-containing protein" evidence="1">
    <location>
        <begin position="22"/>
        <end position="149"/>
    </location>
</feature>
<protein>
    <recommendedName>
        <fullName evidence="4">Lipocalin-like domain-containing protein</fullName>
    </recommendedName>
</protein>